<protein>
    <recommendedName>
        <fullName evidence="2">Protein kinase domain-containing protein</fullName>
    </recommendedName>
</protein>
<dbReference type="InterPro" id="IPR001245">
    <property type="entry name" value="Ser-Thr/Tyr_kinase_cat_dom"/>
</dbReference>
<reference evidence="3 4" key="2">
    <citation type="submission" date="2017-10" db="EMBL/GenBank/DDBJ databases">
        <title>Genome analyses suggest a sexual origin of heterokaryosis in a supposedly ancient asexual fungus.</title>
        <authorList>
            <person name="Corradi N."/>
            <person name="Sedzielewska K."/>
            <person name="Noel J."/>
            <person name="Charron P."/>
            <person name="Farinelli L."/>
            <person name="Marton T."/>
            <person name="Kruger M."/>
            <person name="Pelin A."/>
            <person name="Brachmann A."/>
            <person name="Corradi N."/>
        </authorList>
    </citation>
    <scope>NUCLEOTIDE SEQUENCE [LARGE SCALE GENOMIC DNA]</scope>
    <source>
        <strain evidence="3 4">A1</strain>
    </source>
</reference>
<dbReference type="Proteomes" id="UP000232688">
    <property type="component" value="Unassembled WGS sequence"/>
</dbReference>
<dbReference type="PROSITE" id="PS50011">
    <property type="entry name" value="PROTEIN_KINASE_DOM"/>
    <property type="match status" value="1"/>
</dbReference>
<dbReference type="Pfam" id="PF07714">
    <property type="entry name" value="PK_Tyr_Ser-Thr"/>
    <property type="match status" value="1"/>
</dbReference>
<evidence type="ECO:0000259" key="2">
    <source>
        <dbReference type="PROSITE" id="PS50011"/>
    </source>
</evidence>
<comment type="caution">
    <text evidence="3">The sequence shown here is derived from an EMBL/GenBank/DDBJ whole genome shotgun (WGS) entry which is preliminary data.</text>
</comment>
<feature type="transmembrane region" description="Helical" evidence="1">
    <location>
        <begin position="67"/>
        <end position="90"/>
    </location>
</feature>
<sequence>MIIQLANQGNLRCVLSSNFDNVSWNEKLNVLYDIAHDLANLHQLEYFHKNFRSGNILQNCKENNDEYLSYIICGVLPYIDFLTFIVYLVLEICNGGIRPVFGKGTPEIYKKLAYGCMSANSDQRPTARKEIKALFDEADEKIEYFNFT</sequence>
<keyword evidence="1" id="KW-1133">Transmembrane helix</keyword>
<dbReference type="GO" id="GO:0005524">
    <property type="term" value="F:ATP binding"/>
    <property type="evidence" value="ECO:0007669"/>
    <property type="project" value="InterPro"/>
</dbReference>
<evidence type="ECO:0000313" key="3">
    <source>
        <dbReference type="EMBL" id="PKC58449.1"/>
    </source>
</evidence>
<dbReference type="VEuPathDB" id="FungiDB:RhiirA1_470956"/>
<dbReference type="EMBL" id="LLXH01001542">
    <property type="protein sequence ID" value="PKC58449.1"/>
    <property type="molecule type" value="Genomic_DNA"/>
</dbReference>
<keyword evidence="1" id="KW-0472">Membrane</keyword>
<reference evidence="3 4" key="1">
    <citation type="submission" date="2017-10" db="EMBL/GenBank/DDBJ databases">
        <title>Extensive intraspecific genome diversity in a model arbuscular mycorrhizal fungus.</title>
        <authorList>
            <person name="Chen E.C.H."/>
            <person name="Morin E."/>
            <person name="Baudet D."/>
            <person name="Noel J."/>
            <person name="Ndikumana S."/>
            <person name="Charron P."/>
            <person name="St-Onge C."/>
            <person name="Giorgi J."/>
            <person name="Grigoriev I.V."/>
            <person name="Roux C."/>
            <person name="Martin F.M."/>
            <person name="Corradi N."/>
        </authorList>
    </citation>
    <scope>NUCLEOTIDE SEQUENCE [LARGE SCALE GENOMIC DNA]</scope>
    <source>
        <strain evidence="3 4">A1</strain>
    </source>
</reference>
<dbReference type="AlphaFoldDB" id="A0A2N0R580"/>
<dbReference type="Gene3D" id="1.10.510.10">
    <property type="entry name" value="Transferase(Phosphotransferase) domain 1"/>
    <property type="match status" value="1"/>
</dbReference>
<dbReference type="InterPro" id="IPR000719">
    <property type="entry name" value="Prot_kinase_dom"/>
</dbReference>
<dbReference type="GO" id="GO:0004672">
    <property type="term" value="F:protein kinase activity"/>
    <property type="evidence" value="ECO:0007669"/>
    <property type="project" value="InterPro"/>
</dbReference>
<name>A0A2N0R580_9GLOM</name>
<dbReference type="SUPFAM" id="SSF56112">
    <property type="entry name" value="Protein kinase-like (PK-like)"/>
    <property type="match status" value="1"/>
</dbReference>
<evidence type="ECO:0000313" key="4">
    <source>
        <dbReference type="Proteomes" id="UP000232688"/>
    </source>
</evidence>
<proteinExistence type="predicted"/>
<feature type="domain" description="Protein kinase" evidence="2">
    <location>
        <begin position="1"/>
        <end position="148"/>
    </location>
</feature>
<dbReference type="InterPro" id="IPR011009">
    <property type="entry name" value="Kinase-like_dom_sf"/>
</dbReference>
<organism evidence="3 4">
    <name type="scientific">Rhizophagus irregularis</name>
    <dbReference type="NCBI Taxonomy" id="588596"/>
    <lineage>
        <taxon>Eukaryota</taxon>
        <taxon>Fungi</taxon>
        <taxon>Fungi incertae sedis</taxon>
        <taxon>Mucoromycota</taxon>
        <taxon>Glomeromycotina</taxon>
        <taxon>Glomeromycetes</taxon>
        <taxon>Glomerales</taxon>
        <taxon>Glomeraceae</taxon>
        <taxon>Rhizophagus</taxon>
    </lineage>
</organism>
<accession>A0A2N0R580</accession>
<evidence type="ECO:0000256" key="1">
    <source>
        <dbReference type="SAM" id="Phobius"/>
    </source>
</evidence>
<gene>
    <name evidence="3" type="ORF">RhiirA1_470956</name>
</gene>
<keyword evidence="1" id="KW-0812">Transmembrane</keyword>